<dbReference type="AlphaFoldDB" id="A0A4R8MLU6"/>
<sequence length="262" mass="28794">MTAEQTRFVTLLLFYLLVGIRFTGMMFSAPAFMASSMPLPLRFWCAFFLTLAAVGTIPDASVPVAVFENWTSILLAAAREFLVGVVIGFLAALPLYALQISGELIGISMGLSMVSLMDPLSETQASIIAQLQFLVGLWFFFRWNGHLLMTQSVVESLRLVPPGKLALSVSWDLGIGGWLQQAFVLSLRFVLPFYGAILLADVGLGFLARTVPQMNIFVLGLPLKIALGFFVLMVVLPVTVEIMAEQMERFVEFALQGATAWR</sequence>
<dbReference type="GO" id="GO:0005886">
    <property type="term" value="C:plasma membrane"/>
    <property type="evidence" value="ECO:0007669"/>
    <property type="project" value="UniProtKB-SubCell"/>
</dbReference>
<keyword evidence="6 7" id="KW-0472">Membrane</keyword>
<keyword evidence="9" id="KW-1185">Reference proteome</keyword>
<evidence type="ECO:0000313" key="9">
    <source>
        <dbReference type="Proteomes" id="UP000295066"/>
    </source>
</evidence>
<evidence type="ECO:0000256" key="5">
    <source>
        <dbReference type="ARBA" id="ARBA00022989"/>
    </source>
</evidence>
<keyword evidence="8" id="KW-0282">Flagellum</keyword>
<comment type="similarity">
    <text evidence="2">Belongs to the FliR/MopE/SpaR family.</text>
</comment>
<evidence type="ECO:0000256" key="7">
    <source>
        <dbReference type="SAM" id="Phobius"/>
    </source>
</evidence>
<keyword evidence="8" id="KW-0969">Cilium</keyword>
<gene>
    <name evidence="8" type="ORF">C8D99_101213</name>
</gene>
<feature type="transmembrane region" description="Helical" evidence="7">
    <location>
        <begin position="189"/>
        <end position="208"/>
    </location>
</feature>
<dbReference type="PANTHER" id="PTHR30065">
    <property type="entry name" value="FLAGELLAR BIOSYNTHETIC PROTEIN FLIR"/>
    <property type="match status" value="1"/>
</dbReference>
<keyword evidence="3" id="KW-1003">Cell membrane</keyword>
<feature type="transmembrane region" description="Helical" evidence="7">
    <location>
        <begin position="70"/>
        <end position="93"/>
    </location>
</feature>
<dbReference type="PRINTS" id="PR00953">
    <property type="entry name" value="TYPE3IMRPROT"/>
</dbReference>
<dbReference type="GO" id="GO:0006605">
    <property type="term" value="P:protein targeting"/>
    <property type="evidence" value="ECO:0007669"/>
    <property type="project" value="InterPro"/>
</dbReference>
<accession>A0A4R8MLU6</accession>
<feature type="transmembrane region" description="Helical" evidence="7">
    <location>
        <begin position="12"/>
        <end position="34"/>
    </location>
</feature>
<keyword evidence="4 7" id="KW-0812">Transmembrane</keyword>
<dbReference type="OrthoDB" id="9807748at2"/>
<reference evidence="8 9" key="1">
    <citation type="submission" date="2019-03" db="EMBL/GenBank/DDBJ databases">
        <title>Genomic Encyclopedia of Type Strains, Phase IV (KMG-IV): sequencing the most valuable type-strain genomes for metagenomic binning, comparative biology and taxonomic classification.</title>
        <authorList>
            <person name="Goeker M."/>
        </authorList>
    </citation>
    <scope>NUCLEOTIDE SEQUENCE [LARGE SCALE GENOMIC DNA]</scope>
    <source>
        <strain evidence="8 9">DSM 25964</strain>
    </source>
</reference>
<name>A0A4R8MLU6_9BACT</name>
<comment type="subcellular location">
    <subcellularLocation>
        <location evidence="1">Cell membrane</location>
        <topology evidence="1">Multi-pass membrane protein</topology>
    </subcellularLocation>
</comment>
<dbReference type="Pfam" id="PF01311">
    <property type="entry name" value="Bac_export_1"/>
    <property type="match status" value="1"/>
</dbReference>
<evidence type="ECO:0000256" key="1">
    <source>
        <dbReference type="ARBA" id="ARBA00004651"/>
    </source>
</evidence>
<feature type="transmembrane region" description="Helical" evidence="7">
    <location>
        <begin position="214"/>
        <end position="240"/>
    </location>
</feature>
<evidence type="ECO:0000256" key="4">
    <source>
        <dbReference type="ARBA" id="ARBA00022692"/>
    </source>
</evidence>
<dbReference type="EMBL" id="SORI01000001">
    <property type="protein sequence ID" value="TDY65066.1"/>
    <property type="molecule type" value="Genomic_DNA"/>
</dbReference>
<organism evidence="8 9">
    <name type="scientific">Aminivibrio pyruvatiphilus</name>
    <dbReference type="NCBI Taxonomy" id="1005740"/>
    <lineage>
        <taxon>Bacteria</taxon>
        <taxon>Thermotogati</taxon>
        <taxon>Synergistota</taxon>
        <taxon>Synergistia</taxon>
        <taxon>Synergistales</taxon>
        <taxon>Aminobacteriaceae</taxon>
        <taxon>Aminivibrio</taxon>
    </lineage>
</organism>
<feature type="transmembrane region" description="Helical" evidence="7">
    <location>
        <begin position="123"/>
        <end position="141"/>
    </location>
</feature>
<evidence type="ECO:0000256" key="2">
    <source>
        <dbReference type="ARBA" id="ARBA00009772"/>
    </source>
</evidence>
<evidence type="ECO:0000256" key="3">
    <source>
        <dbReference type="ARBA" id="ARBA00022475"/>
    </source>
</evidence>
<evidence type="ECO:0000256" key="6">
    <source>
        <dbReference type="ARBA" id="ARBA00023136"/>
    </source>
</evidence>
<comment type="caution">
    <text evidence="8">The sequence shown here is derived from an EMBL/GenBank/DDBJ whole genome shotgun (WGS) entry which is preliminary data.</text>
</comment>
<keyword evidence="5 7" id="KW-1133">Transmembrane helix</keyword>
<dbReference type="PANTHER" id="PTHR30065:SF1">
    <property type="entry name" value="SURFACE PRESENTATION OF ANTIGENS PROTEIN SPAR"/>
    <property type="match status" value="1"/>
</dbReference>
<protein>
    <submittedName>
        <fullName evidence="8">Flagellar biosynthetic protein FliR</fullName>
    </submittedName>
</protein>
<dbReference type="RefSeq" id="WP_133955449.1">
    <property type="nucleotide sequence ID" value="NZ_SORI01000001.1"/>
</dbReference>
<dbReference type="Proteomes" id="UP000295066">
    <property type="component" value="Unassembled WGS sequence"/>
</dbReference>
<proteinExistence type="inferred from homology"/>
<keyword evidence="8" id="KW-0966">Cell projection</keyword>
<evidence type="ECO:0000313" key="8">
    <source>
        <dbReference type="EMBL" id="TDY65066.1"/>
    </source>
</evidence>
<feature type="transmembrane region" description="Helical" evidence="7">
    <location>
        <begin position="41"/>
        <end position="58"/>
    </location>
</feature>
<dbReference type="InterPro" id="IPR002010">
    <property type="entry name" value="T3SS_IM_R"/>
</dbReference>